<dbReference type="PATRIC" id="fig|1703775.3.peg.2509"/>
<comment type="caution">
    <text evidence="2">The sequence shown here is derived from an EMBL/GenBank/DDBJ whole genome shotgun (WGS) entry which is preliminary data.</text>
</comment>
<dbReference type="InterPro" id="IPR002825">
    <property type="entry name" value="Pept_S49_ser-pept_pro"/>
</dbReference>
<organism evidence="2 3">
    <name type="scientific">candidate division WOR-1 bacterium DG_54_3</name>
    <dbReference type="NCBI Taxonomy" id="1703775"/>
    <lineage>
        <taxon>Bacteria</taxon>
        <taxon>Bacillati</taxon>
        <taxon>Saganbacteria</taxon>
    </lineage>
</organism>
<proteinExistence type="predicted"/>
<dbReference type="Proteomes" id="UP000051861">
    <property type="component" value="Unassembled WGS sequence"/>
</dbReference>
<sequence length="284" mass="32261">MEYLSMFFWLFVIFSLLTPWLRQKNLEASRISLINRIEKGRKSRMIALIHRQETMSILGIPLIRYINIEDSEAVLRAIRLTDPGLPIDIILHTPGGLVLAAEQISFALLRHKAKVTVFIPHYAMSGGTMVSLAADQIIMDENAVLGPVDPQLGQYPAVSILKVLKDKDKNKIDDETMIQADIARKAIRQVRAFVKKLLVENNCSKEKAEKLAQILTEGRWTHDYPITFEEAKKLGLCVSSEMPKEIYELMDLYPQSPGKRPSVQYIPLPYKKPITPPAKKANRK</sequence>
<reference evidence="2 3" key="1">
    <citation type="journal article" date="2015" name="Microbiome">
        <title>Genomic resolution of linkages in carbon, nitrogen, and sulfur cycling among widespread estuary sediment bacteria.</title>
        <authorList>
            <person name="Baker B.J."/>
            <person name="Lazar C.S."/>
            <person name="Teske A.P."/>
            <person name="Dick G.J."/>
        </authorList>
    </citation>
    <scope>NUCLEOTIDE SEQUENCE [LARGE SCALE GENOMIC DNA]</scope>
    <source>
        <strain evidence="2">DG_54_3</strain>
    </source>
</reference>
<dbReference type="NCBIfam" id="NF047768">
    <property type="entry name" value="Clp_like_SDH"/>
    <property type="match status" value="1"/>
</dbReference>
<dbReference type="SUPFAM" id="SSF52096">
    <property type="entry name" value="ClpP/crotonase"/>
    <property type="match status" value="1"/>
</dbReference>
<dbReference type="PANTHER" id="PTHR35984">
    <property type="entry name" value="PERIPLASMIC SERINE PROTEASE"/>
    <property type="match status" value="1"/>
</dbReference>
<evidence type="ECO:0000313" key="2">
    <source>
        <dbReference type="EMBL" id="KPJ68374.1"/>
    </source>
</evidence>
<protein>
    <recommendedName>
        <fullName evidence="4">Serine protease</fullName>
    </recommendedName>
</protein>
<dbReference type="Gene3D" id="3.90.226.10">
    <property type="entry name" value="2-enoyl-CoA Hydratase, Chain A, domain 1"/>
    <property type="match status" value="1"/>
</dbReference>
<gene>
    <name evidence="2" type="ORF">AMJ44_06640</name>
</gene>
<evidence type="ECO:0000256" key="1">
    <source>
        <dbReference type="SAM" id="MobiDB-lite"/>
    </source>
</evidence>
<evidence type="ECO:0008006" key="4">
    <source>
        <dbReference type="Google" id="ProtNLM"/>
    </source>
</evidence>
<dbReference type="InterPro" id="IPR029045">
    <property type="entry name" value="ClpP/crotonase-like_dom_sf"/>
</dbReference>
<dbReference type="AlphaFoldDB" id="A0A0S7Y118"/>
<dbReference type="EMBL" id="LIZX01000054">
    <property type="protein sequence ID" value="KPJ68374.1"/>
    <property type="molecule type" value="Genomic_DNA"/>
</dbReference>
<dbReference type="PANTHER" id="PTHR35984:SF1">
    <property type="entry name" value="PERIPLASMIC SERINE PROTEASE"/>
    <property type="match status" value="1"/>
</dbReference>
<dbReference type="Pfam" id="PF01972">
    <property type="entry name" value="SDH_protease"/>
    <property type="match status" value="1"/>
</dbReference>
<dbReference type="GO" id="GO:0016020">
    <property type="term" value="C:membrane"/>
    <property type="evidence" value="ECO:0007669"/>
    <property type="project" value="InterPro"/>
</dbReference>
<accession>A0A0S7Y118</accession>
<evidence type="ECO:0000313" key="3">
    <source>
        <dbReference type="Proteomes" id="UP000051861"/>
    </source>
</evidence>
<feature type="region of interest" description="Disordered" evidence="1">
    <location>
        <begin position="264"/>
        <end position="284"/>
    </location>
</feature>
<name>A0A0S7Y118_UNCSA</name>